<dbReference type="PANTHER" id="PTHR35580:SF1">
    <property type="entry name" value="PHYTASE-LIKE DOMAIN-CONTAINING PROTEIN"/>
    <property type="match status" value="1"/>
</dbReference>
<sequence length="555" mass="56551">MPISTPSYLLRAALALAACGATLPAARAQYAPPSWLNAYAPGFAPTTSSSLATDAAGNTYAAGSFTGSITIGTTTLTGQGQNDGFLVKYTSAGAVAWIFAFSTPGNESATDVALDAAGNAYVTGSFTGPISLPNGVSLSSTNTASKVFVVRVSPQGVPEWAQQSSASGTTVVNGHSIGVDDLGNVYASGLYTGAANFGNGVPAITTRTGFGTFLLQLRAATGDVRGAVAAFDYQVPQGPATYQVPRLAAGASGSVYLVSSFTVPIDLNGTTYTSRGNNDLLLVKFNAQGTAEWVRQEGGPNEDRITDAEADASGNLYLTGTLNGASSFSNTDLPGAGGLDGYLAKYSPLGSLLWIQPHGGPGSDGWGSVSLDAGGSPHVAGHFSTGAQLGTQRLTAVGSNDIVVAAYTPQGQLQWVQQAGGPGSDVGYHVGFRQPYFYVFGTFVGSCTFGFQTVTSTTTTTANFLARLGDPTLATQAARSQQLGLYPNPASDQLHLPALPGGTPVQLIDALGRVARETSVSAAAQVSVRGLVPGLYTLRATNAQGQPVTGRVVVE</sequence>
<comment type="caution">
    <text evidence="2">The sequence shown here is derived from an EMBL/GenBank/DDBJ whole genome shotgun (WGS) entry which is preliminary data.</text>
</comment>
<dbReference type="InterPro" id="IPR010620">
    <property type="entry name" value="SBBP_repeat"/>
</dbReference>
<dbReference type="OrthoDB" id="610424at2"/>
<dbReference type="RefSeq" id="WP_135391546.1">
    <property type="nucleotide sequence ID" value="NZ_SRMB01000001.1"/>
</dbReference>
<dbReference type="InterPro" id="IPR052918">
    <property type="entry name" value="Motility_Chemotaxis_Reg"/>
</dbReference>
<dbReference type="SUPFAM" id="SSF50965">
    <property type="entry name" value="Galactose oxidase, central domain"/>
    <property type="match status" value="1"/>
</dbReference>
<dbReference type="EMBL" id="SRMB01000001">
    <property type="protein sequence ID" value="TGE28174.1"/>
    <property type="molecule type" value="Genomic_DNA"/>
</dbReference>
<keyword evidence="1" id="KW-0732">Signal</keyword>
<feature type="chain" id="PRO_5021398450" evidence="1">
    <location>
        <begin position="18"/>
        <end position="555"/>
    </location>
</feature>
<dbReference type="PANTHER" id="PTHR35580">
    <property type="entry name" value="CELL SURFACE GLYCOPROTEIN (S-LAYER PROTEIN)-LIKE PROTEIN"/>
    <property type="match status" value="1"/>
</dbReference>
<dbReference type="Pfam" id="PF06739">
    <property type="entry name" value="SBBP"/>
    <property type="match status" value="1"/>
</dbReference>
<accession>A0A4Z0QEM1</accession>
<evidence type="ECO:0000313" key="2">
    <source>
        <dbReference type="EMBL" id="TGE28174.1"/>
    </source>
</evidence>
<dbReference type="InterPro" id="IPR011043">
    <property type="entry name" value="Gal_Oxase/kelch_b-propeller"/>
</dbReference>
<dbReference type="AlphaFoldDB" id="A0A4Z0QEM1"/>
<name>A0A4Z0QEM1_9BACT</name>
<organism evidence="2 3">
    <name type="scientific">Hymenobacter metallicola</name>
    <dbReference type="NCBI Taxonomy" id="2563114"/>
    <lineage>
        <taxon>Bacteria</taxon>
        <taxon>Pseudomonadati</taxon>
        <taxon>Bacteroidota</taxon>
        <taxon>Cytophagia</taxon>
        <taxon>Cytophagales</taxon>
        <taxon>Hymenobacteraceae</taxon>
        <taxon>Hymenobacter</taxon>
    </lineage>
</organism>
<protein>
    <submittedName>
        <fullName evidence="2">T9SS type A sorting domain-containing protein</fullName>
    </submittedName>
</protein>
<reference evidence="2 3" key="1">
    <citation type="submission" date="2019-04" db="EMBL/GenBank/DDBJ databases">
        <authorList>
            <person name="Feng G."/>
            <person name="Zhang J."/>
            <person name="Zhu H."/>
        </authorList>
    </citation>
    <scope>NUCLEOTIDE SEQUENCE [LARGE SCALE GENOMIC DNA]</scope>
    <source>
        <strain evidence="2 3">9PBR-1</strain>
    </source>
</reference>
<evidence type="ECO:0000256" key="1">
    <source>
        <dbReference type="SAM" id="SignalP"/>
    </source>
</evidence>
<dbReference type="SUPFAM" id="SSF63829">
    <property type="entry name" value="Calcium-dependent phosphotriesterase"/>
    <property type="match status" value="1"/>
</dbReference>
<dbReference type="Proteomes" id="UP000298471">
    <property type="component" value="Unassembled WGS sequence"/>
</dbReference>
<gene>
    <name evidence="2" type="ORF">E5K02_01540</name>
</gene>
<feature type="signal peptide" evidence="1">
    <location>
        <begin position="1"/>
        <end position="17"/>
    </location>
</feature>
<evidence type="ECO:0000313" key="3">
    <source>
        <dbReference type="Proteomes" id="UP000298471"/>
    </source>
</evidence>
<proteinExistence type="predicted"/>
<keyword evidence="3" id="KW-1185">Reference proteome</keyword>
<dbReference type="InterPro" id="IPR026444">
    <property type="entry name" value="Secre_tail"/>
</dbReference>
<dbReference type="NCBIfam" id="TIGR04183">
    <property type="entry name" value="Por_Secre_tail"/>
    <property type="match status" value="1"/>
</dbReference>